<dbReference type="PROSITE" id="PS52016">
    <property type="entry name" value="TONB_DEPENDENT_REC_3"/>
    <property type="match status" value="1"/>
</dbReference>
<keyword evidence="3 7" id="KW-1134">Transmembrane beta strand</keyword>
<sequence>MNLYVKTYRHSTSCITARYQPGYLLLRNKVLIMRISILTILLTCSGLLMARSGSGQDLNKIMITIDLKDVSLKQAFKKIESLTQLAFTYRTVDVAGFEHINYQATNASVTHVLEDLLQPAGLRFDQVNSHIVIKKIKKSDQTAEAAIIEALPFDGGIRGRVTDETGAPLSNASVLVLGTDKGTAANTDGVFAISGIKAGRYKLQISAVGFTTQIREIAVKDNESLEVSVVLKGSSGKLEEVIVTALGITRKERSVGYSTQEIKGDNLTIAKEQNVLGSLGGKIAGVQLTGSSGASMGGTQKIQIRGTNFLTGGGEPLVVVDNTPVSNTNYAGRNGRDYGNLAQDINPDDIESINILKGPAASALYGLRGQFGVIMITTRKGKNAQKPVVNFSSAFSIEKAGNFLPLQNTYGAGYNLNFPTININGVSTKYVDGEWDESWGPKMDGTPVRHTYSFYPGDPDFGKETPFVPHPDNIKDYFETGHTWNNSVSFAGGGQNTSFRLSYNNTDIKGIEPNTYLKRNNLSFSGSLNVTPKLLITTTLNYANNKGQRPSQGYQSLGSRNMYQWFQRNLDMKKLKQYKYADGTFYQWNVSAPNDQGVYTSRTSPIDWNNPYFDAYENPSHDSRDRFFGNVGVTYTILPGLKVNGFVRQDGFTQNLDGRNAEGGRGVPAFWTGKYESKEMNYEFLAQYNKEFGLFSLGANLGGNLMTQRYTYLEEETKGGFVSPGFYNIRNSLDRPLVSNVIRRKEVRSAYGAVTLGYNNTYFIDASLRRDISSALPQKNNAYLYPSVSASMVFSELLKIAPVSYGKIRASFAQAGSDIPVYQTSNSFALREPYGTSFPMYVPDTLKNPDLKPSLGTAYEAGLDMRFLQDRVGFSFTWYFQQNENAVMNLDVSGTSGYSKYVINAGNIQNKGIELTVSGTPVKTRNLIWTSSFNIARNKNKIKELYPGINSLILDQNRYSSVDMFLLANVNESFGSLVGNAYMRDSATGKILLDASNMPMYVTNHNFGTVLPKFTGGWQNTVTWKNFDLSAVIDFQKGGQFFSWTKMLAVKSGQAAETAAMNENGKNIRDALTDGGGIKVTGISNSSKQEVSVFVNARSYYRNVVGTRIYEEWLFDASYIRMREIRVGYTFTKESIAKLPVKSINLAFITRNPFMIWQKAPKGLNPAELATGASSLNWLETGQLATTRSFGVNLNVSF</sequence>
<keyword evidence="8" id="KW-1133">Transmembrane helix</keyword>
<dbReference type="AlphaFoldDB" id="A0A1V9G913"/>
<dbReference type="Gene3D" id="2.60.40.1120">
    <property type="entry name" value="Carboxypeptidase-like, regulatory domain"/>
    <property type="match status" value="1"/>
</dbReference>
<dbReference type="OrthoDB" id="9768177at2"/>
<dbReference type="InterPro" id="IPR008969">
    <property type="entry name" value="CarboxyPept-like_regulatory"/>
</dbReference>
<evidence type="ECO:0000313" key="10">
    <source>
        <dbReference type="EMBL" id="OQP67034.1"/>
    </source>
</evidence>
<dbReference type="InterPro" id="IPR012910">
    <property type="entry name" value="Plug_dom"/>
</dbReference>
<evidence type="ECO:0000259" key="9">
    <source>
        <dbReference type="Pfam" id="PF07715"/>
    </source>
</evidence>
<evidence type="ECO:0000256" key="3">
    <source>
        <dbReference type="ARBA" id="ARBA00022452"/>
    </source>
</evidence>
<comment type="caution">
    <text evidence="10">The sequence shown here is derived from an EMBL/GenBank/DDBJ whole genome shotgun (WGS) entry which is preliminary data.</text>
</comment>
<dbReference type="InterPro" id="IPR039426">
    <property type="entry name" value="TonB-dep_rcpt-like"/>
</dbReference>
<dbReference type="InterPro" id="IPR023996">
    <property type="entry name" value="TonB-dep_OMP_SusC/RagA"/>
</dbReference>
<dbReference type="Pfam" id="PF13715">
    <property type="entry name" value="CarbopepD_reg_2"/>
    <property type="match status" value="1"/>
</dbReference>
<dbReference type="SUPFAM" id="SSF56935">
    <property type="entry name" value="Porins"/>
    <property type="match status" value="1"/>
</dbReference>
<evidence type="ECO:0000256" key="8">
    <source>
        <dbReference type="SAM" id="Phobius"/>
    </source>
</evidence>
<dbReference type="STRING" id="1703345.A3860_01350"/>
<name>A0A1V9G913_9BACT</name>
<dbReference type="InterPro" id="IPR037066">
    <property type="entry name" value="Plug_dom_sf"/>
</dbReference>
<evidence type="ECO:0000313" key="11">
    <source>
        <dbReference type="Proteomes" id="UP000192796"/>
    </source>
</evidence>
<evidence type="ECO:0000256" key="5">
    <source>
        <dbReference type="ARBA" id="ARBA00023136"/>
    </source>
</evidence>
<proteinExistence type="inferred from homology"/>
<dbReference type="NCBIfam" id="TIGR04057">
    <property type="entry name" value="SusC_RagA_signa"/>
    <property type="match status" value="1"/>
</dbReference>
<reference evidence="10 11" key="1">
    <citation type="submission" date="2016-03" db="EMBL/GenBank/DDBJ databases">
        <title>Niastella vici sp. nov., isolated from farmland soil.</title>
        <authorList>
            <person name="Chen L."/>
            <person name="Wang D."/>
            <person name="Yang S."/>
            <person name="Wang G."/>
        </authorList>
    </citation>
    <scope>NUCLEOTIDE SEQUENCE [LARGE SCALE GENOMIC DNA]</scope>
    <source>
        <strain evidence="10 11">DJ57</strain>
    </source>
</reference>
<dbReference type="InterPro" id="IPR036942">
    <property type="entry name" value="Beta-barrel_TonB_sf"/>
</dbReference>
<accession>A0A1V9G913</accession>
<dbReference type="SUPFAM" id="SSF49464">
    <property type="entry name" value="Carboxypeptidase regulatory domain-like"/>
    <property type="match status" value="1"/>
</dbReference>
<dbReference type="NCBIfam" id="TIGR04056">
    <property type="entry name" value="OMP_RagA_SusC"/>
    <property type="match status" value="1"/>
</dbReference>
<evidence type="ECO:0000256" key="2">
    <source>
        <dbReference type="ARBA" id="ARBA00022448"/>
    </source>
</evidence>
<keyword evidence="4 7" id="KW-0812">Transmembrane</keyword>
<evidence type="ECO:0000256" key="6">
    <source>
        <dbReference type="ARBA" id="ARBA00023237"/>
    </source>
</evidence>
<dbReference type="GO" id="GO:0009279">
    <property type="term" value="C:cell outer membrane"/>
    <property type="evidence" value="ECO:0007669"/>
    <property type="project" value="UniProtKB-SubCell"/>
</dbReference>
<gene>
    <name evidence="10" type="ORF">A3860_01350</name>
</gene>
<keyword evidence="5 7" id="KW-0472">Membrane</keyword>
<dbReference type="InterPro" id="IPR023997">
    <property type="entry name" value="TonB-dep_OMP_SusC/RagA_CS"/>
</dbReference>
<keyword evidence="6 7" id="KW-0998">Cell outer membrane</keyword>
<evidence type="ECO:0000256" key="4">
    <source>
        <dbReference type="ARBA" id="ARBA00022692"/>
    </source>
</evidence>
<evidence type="ECO:0000256" key="7">
    <source>
        <dbReference type="PROSITE-ProRule" id="PRU01360"/>
    </source>
</evidence>
<keyword evidence="2 7" id="KW-0813">Transport</keyword>
<dbReference type="Pfam" id="PF07715">
    <property type="entry name" value="Plug"/>
    <property type="match status" value="1"/>
</dbReference>
<feature type="domain" description="TonB-dependent receptor plug" evidence="9">
    <location>
        <begin position="252"/>
        <end position="373"/>
    </location>
</feature>
<comment type="subcellular location">
    <subcellularLocation>
        <location evidence="1 7">Cell outer membrane</location>
        <topology evidence="1 7">Multi-pass membrane protein</topology>
    </subcellularLocation>
</comment>
<dbReference type="Gene3D" id="2.170.130.10">
    <property type="entry name" value="TonB-dependent receptor, plug domain"/>
    <property type="match status" value="1"/>
</dbReference>
<comment type="similarity">
    <text evidence="7">Belongs to the TonB-dependent receptor family.</text>
</comment>
<feature type="transmembrane region" description="Helical" evidence="8">
    <location>
        <begin position="31"/>
        <end position="50"/>
    </location>
</feature>
<keyword evidence="11" id="KW-1185">Reference proteome</keyword>
<organism evidence="10 11">
    <name type="scientific">Niastella vici</name>
    <dbReference type="NCBI Taxonomy" id="1703345"/>
    <lineage>
        <taxon>Bacteria</taxon>
        <taxon>Pseudomonadati</taxon>
        <taxon>Bacteroidota</taxon>
        <taxon>Chitinophagia</taxon>
        <taxon>Chitinophagales</taxon>
        <taxon>Chitinophagaceae</taxon>
        <taxon>Niastella</taxon>
    </lineage>
</organism>
<evidence type="ECO:0000256" key="1">
    <source>
        <dbReference type="ARBA" id="ARBA00004571"/>
    </source>
</evidence>
<protein>
    <submittedName>
        <fullName evidence="10">SusC/RagA family TonB-linked outer membrane protein</fullName>
    </submittedName>
</protein>
<dbReference type="EMBL" id="LVYD01000001">
    <property type="protein sequence ID" value="OQP67034.1"/>
    <property type="molecule type" value="Genomic_DNA"/>
</dbReference>
<dbReference type="Proteomes" id="UP000192796">
    <property type="component" value="Unassembled WGS sequence"/>
</dbReference>
<dbReference type="Gene3D" id="2.40.170.20">
    <property type="entry name" value="TonB-dependent receptor, beta-barrel domain"/>
    <property type="match status" value="1"/>
</dbReference>